<evidence type="ECO:0000256" key="3">
    <source>
        <dbReference type="SAM" id="MobiDB-lite"/>
    </source>
</evidence>
<evidence type="ECO:0000313" key="6">
    <source>
        <dbReference type="Proteomes" id="UP001058271"/>
    </source>
</evidence>
<dbReference type="SMART" id="SM00823">
    <property type="entry name" value="PKS_PP"/>
    <property type="match status" value="1"/>
</dbReference>
<dbReference type="Gene3D" id="3.40.50.12780">
    <property type="entry name" value="N-terminal domain of ligase-like"/>
    <property type="match status" value="1"/>
</dbReference>
<protein>
    <submittedName>
        <fullName evidence="5">Non-ribosomal peptide synthetase</fullName>
    </submittedName>
</protein>
<dbReference type="SUPFAM" id="SSF56801">
    <property type="entry name" value="Acetyl-CoA synthetase-like"/>
    <property type="match status" value="1"/>
</dbReference>
<dbReference type="EMBL" id="CP073721">
    <property type="protein sequence ID" value="UWZ39406.1"/>
    <property type="molecule type" value="Genomic_DNA"/>
</dbReference>
<keyword evidence="2" id="KW-0597">Phosphoprotein</keyword>
<dbReference type="InterPro" id="IPR020845">
    <property type="entry name" value="AMP-binding_CS"/>
</dbReference>
<dbReference type="PANTHER" id="PTHR45527:SF1">
    <property type="entry name" value="FATTY ACID SYNTHASE"/>
    <property type="match status" value="1"/>
</dbReference>
<dbReference type="NCBIfam" id="TIGR01733">
    <property type="entry name" value="AA-adenyl-dom"/>
    <property type="match status" value="1"/>
</dbReference>
<dbReference type="InterPro" id="IPR045851">
    <property type="entry name" value="AMP-bd_C_sf"/>
</dbReference>
<dbReference type="RefSeq" id="WP_260728810.1">
    <property type="nucleotide sequence ID" value="NZ_BAAABS010000064.1"/>
</dbReference>
<proteinExistence type="predicted"/>
<dbReference type="Gene3D" id="3.30.559.30">
    <property type="entry name" value="Nonribosomal peptide synthetase, condensation domain"/>
    <property type="match status" value="1"/>
</dbReference>
<feature type="compositionally biased region" description="Basic and acidic residues" evidence="3">
    <location>
        <begin position="746"/>
        <end position="755"/>
    </location>
</feature>
<evidence type="ECO:0000256" key="1">
    <source>
        <dbReference type="ARBA" id="ARBA00022450"/>
    </source>
</evidence>
<dbReference type="Pfam" id="PF00550">
    <property type="entry name" value="PP-binding"/>
    <property type="match status" value="1"/>
</dbReference>
<keyword evidence="6" id="KW-1185">Reference proteome</keyword>
<name>A0ABY5ZCV2_9ACTN</name>
<dbReference type="Pfam" id="PF00501">
    <property type="entry name" value="AMP-binding"/>
    <property type="match status" value="1"/>
</dbReference>
<dbReference type="InterPro" id="IPR000873">
    <property type="entry name" value="AMP-dep_synth/lig_dom"/>
</dbReference>
<dbReference type="InterPro" id="IPR020806">
    <property type="entry name" value="PKS_PP-bd"/>
</dbReference>
<organism evidence="5 6">
    <name type="scientific">Dactylosporangium roseum</name>
    <dbReference type="NCBI Taxonomy" id="47989"/>
    <lineage>
        <taxon>Bacteria</taxon>
        <taxon>Bacillati</taxon>
        <taxon>Actinomycetota</taxon>
        <taxon>Actinomycetes</taxon>
        <taxon>Micromonosporales</taxon>
        <taxon>Micromonosporaceae</taxon>
        <taxon>Dactylosporangium</taxon>
    </lineage>
</organism>
<keyword evidence="1" id="KW-0596">Phosphopantetheine</keyword>
<gene>
    <name evidence="5" type="ORF">Drose_14885</name>
</gene>
<dbReference type="InterPro" id="IPR010071">
    <property type="entry name" value="AA_adenyl_dom"/>
</dbReference>
<dbReference type="PANTHER" id="PTHR45527">
    <property type="entry name" value="NONRIBOSOMAL PEPTIDE SYNTHETASE"/>
    <property type="match status" value="1"/>
</dbReference>
<dbReference type="InterPro" id="IPR036736">
    <property type="entry name" value="ACP-like_sf"/>
</dbReference>
<dbReference type="CDD" id="cd05930">
    <property type="entry name" value="A_NRPS"/>
    <property type="match status" value="1"/>
</dbReference>
<feature type="domain" description="Carrier" evidence="4">
    <location>
        <begin position="894"/>
        <end position="969"/>
    </location>
</feature>
<dbReference type="Proteomes" id="UP001058271">
    <property type="component" value="Chromosome"/>
</dbReference>
<dbReference type="SUPFAM" id="SSF47336">
    <property type="entry name" value="ACP-like"/>
    <property type="match status" value="1"/>
</dbReference>
<evidence type="ECO:0000313" key="5">
    <source>
        <dbReference type="EMBL" id="UWZ39406.1"/>
    </source>
</evidence>
<accession>A0ABY5ZCV2</accession>
<dbReference type="Gene3D" id="1.10.1200.10">
    <property type="entry name" value="ACP-like"/>
    <property type="match status" value="1"/>
</dbReference>
<dbReference type="Pfam" id="PF13193">
    <property type="entry name" value="AMP-binding_C"/>
    <property type="match status" value="1"/>
</dbReference>
<sequence>MNEIMPLLFTQWPFVAAYGDAIMTRSTDVRLPRAGSLATDGSGWDLTALLRRDLLSVSVVRPPSLRLPVQSLRDDGPDDGRIREVDAPDGPHLTLRLPSVLIDTTSVEIAAADLLRPTRGPADEPGYLDACEWWTARIERDHPGRLDAALRELAGTPGGRSDCAYEEVPAEASLTADCLALCRALGRSPEEILLAAALLVTNRRWDGTPVLRRCTARPLPALRTVMGRLEMLLPVTVTSCGPDLGTLLDRLDSASEQTTHLLTADTLAAVRPAVDLVSRRRPGAPLVGVVPQARCASGEAGGVRIHGDDPGPCDVLLRPWADGSVTVRYDRAADPDRVRWFTQRLTRALRALAEHPGRPLPELELIGDDERARLTGYGDRRGEPAGTPPGLLRAVASHRLRRDGGVAVHGADGPVGYDALLERAGELALRLRPLLAGPEPVVALVSAGLTGFCVGALAIMDSGAAYLPIDPAWPAARTTEVLRAAGVRVLVRDPAAPDPEVPDGVTVVPSAPAAGDGAVTPDRHRPVADADPASLAYVMATSGSTGRPRLVAVEHAQLAAYCRAVTSELGLDGRSVLASPASVAADLGYTAVLAGLWAGGTVVEVPTAARLDGKAFARVVAGHGVSMLKITPSHLRALLTTPHGRDCLPSRLLVLGGEALPPDLVSQVRQLAPGLTIVNHYGPTETTVGVVAGRVVETTPDDVALGRPLPGVAVEVRDPLGLLCSVGQPGELFVTGSTVSRGYHRAPAETADRFRPSTSGPPGRRVYATGDRCAWDDQGRLHFLGRTDDQVKVRGYRVEPAETERVLTGHPGVHAAAAVALTGSGGPVLGACVVTGRPRPTEHELLVHLRDRLPEAAVPARILDVAALPLLGNGKVDRARIRRLFDETPAQDRPAADDLEYVLAWMWAGLLGVPAVPIEADLFNAGAHSLTVTSAMSRLSELLDVEVPLPSMFEHRTVASFAAYLGHREDAERIRERAAVARTVLSMSDTEVAELTAGGMTS</sequence>
<dbReference type="InterPro" id="IPR009081">
    <property type="entry name" value="PP-bd_ACP"/>
</dbReference>
<dbReference type="PROSITE" id="PS00455">
    <property type="entry name" value="AMP_BINDING"/>
    <property type="match status" value="1"/>
</dbReference>
<reference evidence="5" key="1">
    <citation type="submission" date="2021-04" db="EMBL/GenBank/DDBJ databases">
        <title>Biosynthetic gene clusters of Dactylosporangioum roseum.</title>
        <authorList>
            <person name="Hartkoorn R.C."/>
            <person name="Beaudoing E."/>
            <person name="Hot D."/>
            <person name="Moureu S."/>
        </authorList>
    </citation>
    <scope>NUCLEOTIDE SEQUENCE</scope>
    <source>
        <strain evidence="5">NRRL B-16295</strain>
    </source>
</reference>
<dbReference type="SUPFAM" id="SSF52777">
    <property type="entry name" value="CoA-dependent acyltransferases"/>
    <property type="match status" value="1"/>
</dbReference>
<dbReference type="InterPro" id="IPR025110">
    <property type="entry name" value="AMP-bd_C"/>
</dbReference>
<feature type="region of interest" description="Disordered" evidence="3">
    <location>
        <begin position="744"/>
        <end position="763"/>
    </location>
</feature>
<dbReference type="PROSITE" id="PS50075">
    <property type="entry name" value="CARRIER"/>
    <property type="match status" value="1"/>
</dbReference>
<dbReference type="InterPro" id="IPR042099">
    <property type="entry name" value="ANL_N_sf"/>
</dbReference>
<dbReference type="Gene3D" id="3.30.300.30">
    <property type="match status" value="1"/>
</dbReference>
<evidence type="ECO:0000256" key="2">
    <source>
        <dbReference type="ARBA" id="ARBA00022553"/>
    </source>
</evidence>
<evidence type="ECO:0000259" key="4">
    <source>
        <dbReference type="PROSITE" id="PS50075"/>
    </source>
</evidence>